<dbReference type="Ensembl" id="ENSACIT00000011873.1">
    <property type="protein sequence ID" value="ENSACIP00000011544.1"/>
    <property type="gene ID" value="ENSACIG00000009008.1"/>
</dbReference>
<reference evidence="2" key="1">
    <citation type="submission" date="2025-08" db="UniProtKB">
        <authorList>
            <consortium name="Ensembl"/>
        </authorList>
    </citation>
    <scope>IDENTIFICATION</scope>
</reference>
<proteinExistence type="predicted"/>
<dbReference type="AlphaFoldDB" id="A0A3Q0RGZ2"/>
<accession>A0A3Q0RGZ2</accession>
<feature type="region of interest" description="Disordered" evidence="1">
    <location>
        <begin position="48"/>
        <end position="76"/>
    </location>
</feature>
<protein>
    <submittedName>
        <fullName evidence="2">Uncharacterized protein</fullName>
    </submittedName>
</protein>
<keyword evidence="3" id="KW-1185">Reference proteome</keyword>
<feature type="compositionally biased region" description="Low complexity" evidence="1">
    <location>
        <begin position="48"/>
        <end position="66"/>
    </location>
</feature>
<evidence type="ECO:0000256" key="1">
    <source>
        <dbReference type="SAM" id="MobiDB-lite"/>
    </source>
</evidence>
<organism evidence="2 3">
    <name type="scientific">Amphilophus citrinellus</name>
    <name type="common">Midas cichlid</name>
    <name type="synonym">Cichlasoma citrinellum</name>
    <dbReference type="NCBI Taxonomy" id="61819"/>
    <lineage>
        <taxon>Eukaryota</taxon>
        <taxon>Metazoa</taxon>
        <taxon>Chordata</taxon>
        <taxon>Craniata</taxon>
        <taxon>Vertebrata</taxon>
        <taxon>Euteleostomi</taxon>
        <taxon>Actinopterygii</taxon>
        <taxon>Neopterygii</taxon>
        <taxon>Teleostei</taxon>
        <taxon>Neoteleostei</taxon>
        <taxon>Acanthomorphata</taxon>
        <taxon>Ovalentaria</taxon>
        <taxon>Cichlomorphae</taxon>
        <taxon>Cichliformes</taxon>
        <taxon>Cichlidae</taxon>
        <taxon>New World cichlids</taxon>
        <taxon>Cichlasomatinae</taxon>
        <taxon>Heroini</taxon>
        <taxon>Amphilophus</taxon>
    </lineage>
</organism>
<dbReference type="Proteomes" id="UP000261340">
    <property type="component" value="Unplaced"/>
</dbReference>
<name>A0A3Q0RGZ2_AMPCI</name>
<reference evidence="2" key="2">
    <citation type="submission" date="2025-09" db="UniProtKB">
        <authorList>
            <consortium name="Ensembl"/>
        </authorList>
    </citation>
    <scope>IDENTIFICATION</scope>
</reference>
<sequence>MTTPDSAPASQSRSTPSGVSALAPAASVSASAPASAASHLQLLHQPPHSLQLLHQPPHSLQLLHQPPHIPLTPSSG</sequence>
<feature type="compositionally biased region" description="Polar residues" evidence="1">
    <location>
        <begin position="1"/>
        <end position="18"/>
    </location>
</feature>
<evidence type="ECO:0000313" key="2">
    <source>
        <dbReference type="Ensembl" id="ENSACIP00000011544.1"/>
    </source>
</evidence>
<feature type="compositionally biased region" description="Low complexity" evidence="1">
    <location>
        <begin position="19"/>
        <end position="35"/>
    </location>
</feature>
<feature type="region of interest" description="Disordered" evidence="1">
    <location>
        <begin position="1"/>
        <end position="35"/>
    </location>
</feature>
<evidence type="ECO:0000313" key="3">
    <source>
        <dbReference type="Proteomes" id="UP000261340"/>
    </source>
</evidence>